<dbReference type="GO" id="GO:0006465">
    <property type="term" value="P:signal peptide processing"/>
    <property type="evidence" value="ECO:0007669"/>
    <property type="project" value="InterPro"/>
</dbReference>
<dbReference type="GO" id="GO:0009003">
    <property type="term" value="F:signal peptidase activity"/>
    <property type="evidence" value="ECO:0007669"/>
    <property type="project" value="UniProtKB-EC"/>
</dbReference>
<evidence type="ECO:0000256" key="6">
    <source>
        <dbReference type="RuleBase" id="RU362042"/>
    </source>
</evidence>
<comment type="similarity">
    <text evidence="2 6">Belongs to the peptidase S26 family.</text>
</comment>
<dbReference type="InterPro" id="IPR019533">
    <property type="entry name" value="Peptidase_S26"/>
</dbReference>
<dbReference type="SUPFAM" id="SSF51306">
    <property type="entry name" value="LexA/Signal peptidase"/>
    <property type="match status" value="1"/>
</dbReference>
<accession>A0A1F5WGM6</accession>
<protein>
    <recommendedName>
        <fullName evidence="3 6">Signal peptidase I</fullName>
        <ecNumber evidence="3 6">3.4.21.89</ecNumber>
    </recommendedName>
</protein>
<dbReference type="Gene3D" id="2.10.109.10">
    <property type="entry name" value="Umud Fragment, subunit A"/>
    <property type="match status" value="1"/>
</dbReference>
<evidence type="ECO:0000256" key="2">
    <source>
        <dbReference type="ARBA" id="ARBA00009370"/>
    </source>
</evidence>
<comment type="subcellular location">
    <subcellularLocation>
        <location evidence="6">Membrane</location>
        <topology evidence="6">Single-pass type II membrane protein</topology>
    </subcellularLocation>
</comment>
<feature type="active site" evidence="5">
    <location>
        <position position="32"/>
    </location>
</feature>
<feature type="domain" description="Peptidase S26" evidence="7">
    <location>
        <begin position="4"/>
        <end position="168"/>
    </location>
</feature>
<feature type="active site" evidence="5">
    <location>
        <position position="76"/>
    </location>
</feature>
<evidence type="ECO:0000256" key="3">
    <source>
        <dbReference type="ARBA" id="ARBA00013208"/>
    </source>
</evidence>
<evidence type="ECO:0000313" key="8">
    <source>
        <dbReference type="EMBL" id="OGF74848.1"/>
    </source>
</evidence>
<dbReference type="AlphaFoldDB" id="A0A1F5WGM6"/>
<dbReference type="PANTHER" id="PTHR43390:SF1">
    <property type="entry name" value="CHLOROPLAST PROCESSING PEPTIDASE"/>
    <property type="match status" value="1"/>
</dbReference>
<name>A0A1F5WGM6_9BACT</name>
<evidence type="ECO:0000256" key="4">
    <source>
        <dbReference type="ARBA" id="ARBA00022801"/>
    </source>
</evidence>
<gene>
    <name evidence="8" type="ORF">A3J56_03010</name>
</gene>
<dbReference type="GO" id="GO:0016020">
    <property type="term" value="C:membrane"/>
    <property type="evidence" value="ECO:0007669"/>
    <property type="project" value="UniProtKB-SubCell"/>
</dbReference>
<evidence type="ECO:0000256" key="5">
    <source>
        <dbReference type="PIRSR" id="PIRSR600223-1"/>
    </source>
</evidence>
<dbReference type="InterPro" id="IPR019758">
    <property type="entry name" value="Pept_S26A_signal_pept_1_CS"/>
</dbReference>
<keyword evidence="4 6" id="KW-0378">Hydrolase</keyword>
<dbReference type="Proteomes" id="UP000178406">
    <property type="component" value="Unassembled WGS sequence"/>
</dbReference>
<dbReference type="Pfam" id="PF10502">
    <property type="entry name" value="Peptidase_S26"/>
    <property type="match status" value="1"/>
</dbReference>
<dbReference type="STRING" id="1798338.A3J56_03010"/>
<dbReference type="PRINTS" id="PR00727">
    <property type="entry name" value="LEADERPTASE"/>
</dbReference>
<dbReference type="PROSITE" id="PS00761">
    <property type="entry name" value="SPASE_I_3"/>
    <property type="match status" value="1"/>
</dbReference>
<dbReference type="CDD" id="cd06530">
    <property type="entry name" value="S26_SPase_I"/>
    <property type="match status" value="1"/>
</dbReference>
<sequence>MQNIARPAVVIILSAILLRLFVIDSFTVQGDSMAPSILPGNYVFINKLAYRFGNEPRRGDIVVLATPSTQQKHIIKRIIALPKERIIIENGVIRIKNSREDDGRIIEEQYLALSANGQDALDTPAVGITYINLDPQEYFILGDNRQISIDSRVLGPINKWEIKGRVFVALNLTRFKIMMF</sequence>
<dbReference type="GO" id="GO:0004252">
    <property type="term" value="F:serine-type endopeptidase activity"/>
    <property type="evidence" value="ECO:0007669"/>
    <property type="project" value="InterPro"/>
</dbReference>
<dbReference type="NCBIfam" id="TIGR02227">
    <property type="entry name" value="sigpep_I_bact"/>
    <property type="match status" value="1"/>
</dbReference>
<reference evidence="8 9" key="1">
    <citation type="journal article" date="2016" name="Nat. Commun.">
        <title>Thousands of microbial genomes shed light on interconnected biogeochemical processes in an aquifer system.</title>
        <authorList>
            <person name="Anantharaman K."/>
            <person name="Brown C.T."/>
            <person name="Hug L.A."/>
            <person name="Sharon I."/>
            <person name="Castelle C.J."/>
            <person name="Probst A.J."/>
            <person name="Thomas B.C."/>
            <person name="Singh A."/>
            <person name="Wilkins M.J."/>
            <person name="Karaoz U."/>
            <person name="Brodie E.L."/>
            <person name="Williams K.H."/>
            <person name="Hubbard S.S."/>
            <person name="Banfield J.F."/>
        </authorList>
    </citation>
    <scope>NUCLEOTIDE SEQUENCE [LARGE SCALE GENOMIC DNA]</scope>
</reference>
<keyword evidence="6" id="KW-0645">Protease</keyword>
<dbReference type="InterPro" id="IPR036286">
    <property type="entry name" value="LexA/Signal_pep-like_sf"/>
</dbReference>
<evidence type="ECO:0000313" key="9">
    <source>
        <dbReference type="Proteomes" id="UP000178406"/>
    </source>
</evidence>
<evidence type="ECO:0000256" key="1">
    <source>
        <dbReference type="ARBA" id="ARBA00000677"/>
    </source>
</evidence>
<dbReference type="InterPro" id="IPR000223">
    <property type="entry name" value="Pept_S26A_signal_pept_1"/>
</dbReference>
<dbReference type="EMBL" id="MFHQ01000002">
    <property type="protein sequence ID" value="OGF74848.1"/>
    <property type="molecule type" value="Genomic_DNA"/>
</dbReference>
<dbReference type="PANTHER" id="PTHR43390">
    <property type="entry name" value="SIGNAL PEPTIDASE I"/>
    <property type="match status" value="1"/>
</dbReference>
<proteinExistence type="inferred from homology"/>
<comment type="caution">
    <text evidence="8">The sequence shown here is derived from an EMBL/GenBank/DDBJ whole genome shotgun (WGS) entry which is preliminary data.</text>
</comment>
<organism evidence="8 9">
    <name type="scientific">Candidatus Giovannonibacteria bacterium RIFCSPHIGHO2_02_FULL_46_20</name>
    <dbReference type="NCBI Taxonomy" id="1798338"/>
    <lineage>
        <taxon>Bacteria</taxon>
        <taxon>Candidatus Giovannoniibacteriota</taxon>
    </lineage>
</organism>
<dbReference type="EC" id="3.4.21.89" evidence="3 6"/>
<comment type="catalytic activity">
    <reaction evidence="1 6">
        <text>Cleavage of hydrophobic, N-terminal signal or leader sequences from secreted and periplasmic proteins.</text>
        <dbReference type="EC" id="3.4.21.89"/>
    </reaction>
</comment>
<evidence type="ECO:0000259" key="7">
    <source>
        <dbReference type="Pfam" id="PF10502"/>
    </source>
</evidence>